<name>A0A8C9MNJ3_SERCA</name>
<proteinExistence type="predicted"/>
<sequence>MAPPRPILHRGANMAAPSEGRAGREYAPFSGTDGGSFPFTVAQGEAEETPKKPCRACTDFKSWFRNQKNVHPWPGLGAAWDSEGVPAMAGVALDDL</sequence>
<organism evidence="2 3">
    <name type="scientific">Serinus canaria</name>
    <name type="common">Island canary</name>
    <name type="synonym">Fringilla canaria</name>
    <dbReference type="NCBI Taxonomy" id="9135"/>
    <lineage>
        <taxon>Eukaryota</taxon>
        <taxon>Metazoa</taxon>
        <taxon>Chordata</taxon>
        <taxon>Craniata</taxon>
        <taxon>Vertebrata</taxon>
        <taxon>Euteleostomi</taxon>
        <taxon>Archelosauria</taxon>
        <taxon>Archosauria</taxon>
        <taxon>Dinosauria</taxon>
        <taxon>Saurischia</taxon>
        <taxon>Theropoda</taxon>
        <taxon>Coelurosauria</taxon>
        <taxon>Aves</taxon>
        <taxon>Neognathae</taxon>
        <taxon>Neoaves</taxon>
        <taxon>Telluraves</taxon>
        <taxon>Australaves</taxon>
        <taxon>Passeriformes</taxon>
        <taxon>Passeroidea</taxon>
        <taxon>Fringillidae</taxon>
        <taxon>Carduelinae</taxon>
        <taxon>Serinus</taxon>
    </lineage>
</organism>
<evidence type="ECO:0000256" key="1">
    <source>
        <dbReference type="SAM" id="MobiDB-lite"/>
    </source>
</evidence>
<dbReference type="Ensembl" id="ENSSCAT00000006889.1">
    <property type="protein sequence ID" value="ENSSCAP00000006032.1"/>
    <property type="gene ID" value="ENSSCAG00000004731.1"/>
</dbReference>
<reference evidence="2" key="2">
    <citation type="submission" date="2025-09" db="UniProtKB">
        <authorList>
            <consortium name="Ensembl"/>
        </authorList>
    </citation>
    <scope>IDENTIFICATION</scope>
</reference>
<dbReference type="Proteomes" id="UP000694409">
    <property type="component" value="Unassembled WGS sequence"/>
</dbReference>
<dbReference type="GeneTree" id="ENSGT00960000189837"/>
<protein>
    <submittedName>
        <fullName evidence="2">Uncharacterized protein</fullName>
    </submittedName>
</protein>
<evidence type="ECO:0000313" key="3">
    <source>
        <dbReference type="Proteomes" id="UP000694409"/>
    </source>
</evidence>
<evidence type="ECO:0000313" key="2">
    <source>
        <dbReference type="Ensembl" id="ENSSCAP00000006032.1"/>
    </source>
</evidence>
<keyword evidence="3" id="KW-1185">Reference proteome</keyword>
<reference evidence="2" key="1">
    <citation type="submission" date="2025-08" db="UniProtKB">
        <authorList>
            <consortium name="Ensembl"/>
        </authorList>
    </citation>
    <scope>IDENTIFICATION</scope>
</reference>
<dbReference type="AlphaFoldDB" id="A0A8C9MNJ3"/>
<accession>A0A8C9MNJ3</accession>
<feature type="region of interest" description="Disordered" evidence="1">
    <location>
        <begin position="1"/>
        <end position="34"/>
    </location>
</feature>